<comment type="caution">
    <text evidence="4">The sequence shown here is derived from an EMBL/GenBank/DDBJ whole genome shotgun (WGS) entry which is preliminary data.</text>
</comment>
<dbReference type="Gene3D" id="3.20.20.80">
    <property type="entry name" value="Glycosidases"/>
    <property type="match status" value="1"/>
</dbReference>
<dbReference type="EMBL" id="CAXAMM010001697">
    <property type="protein sequence ID" value="CAK8993076.1"/>
    <property type="molecule type" value="Genomic_DNA"/>
</dbReference>
<dbReference type="Gene3D" id="1.25.40.10">
    <property type="entry name" value="Tetratricopeptide repeat domain"/>
    <property type="match status" value="1"/>
</dbReference>
<evidence type="ECO:0000313" key="5">
    <source>
        <dbReference type="Proteomes" id="UP001642464"/>
    </source>
</evidence>
<dbReference type="NCBIfam" id="TIGR00756">
    <property type="entry name" value="PPR"/>
    <property type="match status" value="1"/>
</dbReference>
<accession>A0ABP0HS86</accession>
<name>A0ABP0HS86_9DINO</name>
<evidence type="ECO:0000313" key="4">
    <source>
        <dbReference type="EMBL" id="CAK8993076.1"/>
    </source>
</evidence>
<feature type="domain" description="Glycoside hydrolase family 2 catalytic" evidence="3">
    <location>
        <begin position="21"/>
        <end position="163"/>
    </location>
</feature>
<dbReference type="Pfam" id="PF02836">
    <property type="entry name" value="Glyco_hydro_2_C"/>
    <property type="match status" value="1"/>
</dbReference>
<protein>
    <submittedName>
        <fullName evidence="4">Beta-galactosidase (Beta-gal) (Lactase)</fullName>
    </submittedName>
</protein>
<dbReference type="Proteomes" id="UP001642464">
    <property type="component" value="Unassembled WGS sequence"/>
</dbReference>
<dbReference type="InterPro" id="IPR002885">
    <property type="entry name" value="PPR_rpt"/>
</dbReference>
<feature type="repeat" description="PPR" evidence="1">
    <location>
        <begin position="459"/>
        <end position="493"/>
    </location>
</feature>
<sequence>MFDLLSRQGYWPESLLTPPDASAVERDLRAIKACGFNTVRVHAVVMSTTFYSLCDELGLMVWQDMPAGDMRAMPLWWDGRAIAEEWADPAWSLDEIVRSEPSQSAFWQELQAMIKYLKPYPSIVSWVLFNEGWGQAETQATVDWVRQLDSTRLVDAVSGWNEVGSALGDFADIHNYEDNSSAFGALPESFVNYAAPAGNHPYISHAYVRSSTNYYSSQFPGHLAFLFFAWHKRPRRSRVKAEEQEAQAEEEGHEGQGGEAQSPKDVQGTWFDNARRACGMQRYDLLARIALSLSDLDTQLKMVLRTFRQRDLPPELGVQLLRCLEPWLRARVRGIKTWNEILYVWILADRLQEAWKLFRLMEDDEHLPSPNVATYTILLPAVAKHEGPQEALRILSRHRALGIALEPISCLMMGVIFAALPSPNLGMARLYVRKGERLLRDLRGTVRIHFAEQEPQYDLTFLYATMMAGYRRIGRTKDCFTLLGVMRQHGIRPN</sequence>
<reference evidence="4 5" key="1">
    <citation type="submission" date="2024-02" db="EMBL/GenBank/DDBJ databases">
        <authorList>
            <person name="Chen Y."/>
            <person name="Shah S."/>
            <person name="Dougan E. K."/>
            <person name="Thang M."/>
            <person name="Chan C."/>
        </authorList>
    </citation>
    <scope>NUCLEOTIDE SEQUENCE [LARGE SCALE GENOMIC DNA]</scope>
</reference>
<organism evidence="4 5">
    <name type="scientific">Durusdinium trenchii</name>
    <dbReference type="NCBI Taxonomy" id="1381693"/>
    <lineage>
        <taxon>Eukaryota</taxon>
        <taxon>Sar</taxon>
        <taxon>Alveolata</taxon>
        <taxon>Dinophyceae</taxon>
        <taxon>Suessiales</taxon>
        <taxon>Symbiodiniaceae</taxon>
        <taxon>Durusdinium</taxon>
    </lineage>
</organism>
<dbReference type="InterPro" id="IPR051913">
    <property type="entry name" value="GH2_Domain-Containing"/>
</dbReference>
<dbReference type="InterPro" id="IPR011990">
    <property type="entry name" value="TPR-like_helical_dom_sf"/>
</dbReference>
<dbReference type="SUPFAM" id="SSF51445">
    <property type="entry name" value="(Trans)glycosidases"/>
    <property type="match status" value="1"/>
</dbReference>
<proteinExistence type="predicted"/>
<dbReference type="Pfam" id="PF01535">
    <property type="entry name" value="PPR"/>
    <property type="match status" value="1"/>
</dbReference>
<feature type="region of interest" description="Disordered" evidence="2">
    <location>
        <begin position="239"/>
        <end position="266"/>
    </location>
</feature>
<evidence type="ECO:0000256" key="1">
    <source>
        <dbReference type="PROSITE-ProRule" id="PRU00708"/>
    </source>
</evidence>
<evidence type="ECO:0000256" key="2">
    <source>
        <dbReference type="SAM" id="MobiDB-lite"/>
    </source>
</evidence>
<dbReference type="InterPro" id="IPR017853">
    <property type="entry name" value="GH"/>
</dbReference>
<dbReference type="PROSITE" id="PS51375">
    <property type="entry name" value="PPR"/>
    <property type="match status" value="1"/>
</dbReference>
<feature type="non-terminal residue" evidence="4">
    <location>
        <position position="494"/>
    </location>
</feature>
<dbReference type="PANTHER" id="PTHR42732">
    <property type="entry name" value="BETA-GALACTOSIDASE"/>
    <property type="match status" value="1"/>
</dbReference>
<keyword evidence="5" id="KW-1185">Reference proteome</keyword>
<evidence type="ECO:0000259" key="3">
    <source>
        <dbReference type="Pfam" id="PF02836"/>
    </source>
</evidence>
<gene>
    <name evidence="4" type="ORF">SCF082_LOCUS3348</name>
</gene>
<dbReference type="InterPro" id="IPR006103">
    <property type="entry name" value="Glyco_hydro_2_cat"/>
</dbReference>
<dbReference type="PANTHER" id="PTHR42732:SF2">
    <property type="entry name" value="BETA-MANNOSIDASE"/>
    <property type="match status" value="1"/>
</dbReference>